<keyword evidence="1" id="KW-0863">Zinc-finger</keyword>
<keyword evidence="1" id="KW-0479">Metal-binding</keyword>
<evidence type="ECO:0000313" key="4">
    <source>
        <dbReference type="EMBL" id="KAG8367670.1"/>
    </source>
</evidence>
<name>A0AAV6WFS9_9LAMI</name>
<proteinExistence type="predicted"/>
<dbReference type="PANTHER" id="PTHR33710">
    <property type="entry name" value="BNAC02G09200D PROTEIN"/>
    <property type="match status" value="1"/>
</dbReference>
<evidence type="ECO:0000256" key="1">
    <source>
        <dbReference type="PROSITE-ProRule" id="PRU00047"/>
    </source>
</evidence>
<dbReference type="PROSITE" id="PS50158">
    <property type="entry name" value="ZF_CCHC"/>
    <property type="match status" value="1"/>
</dbReference>
<dbReference type="InterPro" id="IPR001878">
    <property type="entry name" value="Znf_CCHC"/>
</dbReference>
<evidence type="ECO:0000256" key="2">
    <source>
        <dbReference type="SAM" id="MobiDB-lite"/>
    </source>
</evidence>
<feature type="domain" description="CCHC-type" evidence="3">
    <location>
        <begin position="173"/>
        <end position="188"/>
    </location>
</feature>
<feature type="region of interest" description="Disordered" evidence="2">
    <location>
        <begin position="234"/>
        <end position="290"/>
    </location>
</feature>
<keyword evidence="5" id="KW-1185">Reference proteome</keyword>
<feature type="compositionally biased region" description="Polar residues" evidence="2">
    <location>
        <begin position="237"/>
        <end position="285"/>
    </location>
</feature>
<keyword evidence="1" id="KW-0862">Zinc</keyword>
<sequence>MDLVNALVDSTTLLNMEDLDENPQLNFDDIKTFTLVGKVISEKYFNVGAVKNTLLKAWNWRNRVDRGNLVVLKHRDLDKLVKDIDLDSATFWIQASNLPARFMTPMSAKQIGNLVGRFIKTDMVSESQRWRKALRIRVEIDICKPLKDSILFHAKSSANFLVEIQYERLSDFCFKCGRIGHKYNTCTKVSPEPDTSNFASIFPFGPWLRAESTLFVRPINPSVKIPLENCPDPVTPSPSTNPISTQLQNPNLGTQNAPTTPFNSNTANPKYEVQGSSQQPDTCHQTPRHVGTDKPINFIPALSTLVTKEFNYDIRDSLKTTLNAPDFMNGIVQNNRSTLQWATKNQVFWMMGGLVDLGFEGSPFTWNNKRGGIANIQLRLDRYLAYSSWLDLFPKAFVSHLPAINFDHTPLILHSDSNQLGGPKPFCFENMWVHDSSFKSTISVAWKVTNPGSTHFSLHSKIKSTRLALRRWNRNNFGHCQRNISLLQNLIASVQSRDQSIENRKLEDAFVEDFNELLKREETM</sequence>
<protein>
    <recommendedName>
        <fullName evidence="3">CCHC-type domain-containing protein</fullName>
    </recommendedName>
</protein>
<dbReference type="SUPFAM" id="SSF56219">
    <property type="entry name" value="DNase I-like"/>
    <property type="match status" value="1"/>
</dbReference>
<dbReference type="Proteomes" id="UP000826271">
    <property type="component" value="Unassembled WGS sequence"/>
</dbReference>
<dbReference type="InterPro" id="IPR036691">
    <property type="entry name" value="Endo/exonu/phosph_ase_sf"/>
</dbReference>
<dbReference type="Pfam" id="PF14392">
    <property type="entry name" value="zf-CCHC_4"/>
    <property type="match status" value="1"/>
</dbReference>
<dbReference type="InterPro" id="IPR025836">
    <property type="entry name" value="Zn_knuckle_CX2CX4HX4C"/>
</dbReference>
<evidence type="ECO:0000259" key="3">
    <source>
        <dbReference type="PROSITE" id="PS50158"/>
    </source>
</evidence>
<organism evidence="4 5">
    <name type="scientific">Buddleja alternifolia</name>
    <dbReference type="NCBI Taxonomy" id="168488"/>
    <lineage>
        <taxon>Eukaryota</taxon>
        <taxon>Viridiplantae</taxon>
        <taxon>Streptophyta</taxon>
        <taxon>Embryophyta</taxon>
        <taxon>Tracheophyta</taxon>
        <taxon>Spermatophyta</taxon>
        <taxon>Magnoliopsida</taxon>
        <taxon>eudicotyledons</taxon>
        <taxon>Gunneridae</taxon>
        <taxon>Pentapetalae</taxon>
        <taxon>asterids</taxon>
        <taxon>lamiids</taxon>
        <taxon>Lamiales</taxon>
        <taxon>Scrophulariaceae</taxon>
        <taxon>Buddlejeae</taxon>
        <taxon>Buddleja</taxon>
    </lineage>
</organism>
<dbReference type="GO" id="GO:0003676">
    <property type="term" value="F:nucleic acid binding"/>
    <property type="evidence" value="ECO:0007669"/>
    <property type="project" value="InterPro"/>
</dbReference>
<dbReference type="GO" id="GO:0008270">
    <property type="term" value="F:zinc ion binding"/>
    <property type="evidence" value="ECO:0007669"/>
    <property type="project" value="UniProtKB-KW"/>
</dbReference>
<accession>A0AAV6WFS9</accession>
<dbReference type="PANTHER" id="PTHR33710:SF77">
    <property type="entry name" value="DNASE I-LIKE SUPERFAMILY PROTEIN"/>
    <property type="match status" value="1"/>
</dbReference>
<reference evidence="4" key="1">
    <citation type="submission" date="2019-10" db="EMBL/GenBank/DDBJ databases">
        <authorList>
            <person name="Zhang R."/>
            <person name="Pan Y."/>
            <person name="Wang J."/>
            <person name="Ma R."/>
            <person name="Yu S."/>
        </authorList>
    </citation>
    <scope>NUCLEOTIDE SEQUENCE</scope>
    <source>
        <strain evidence="4">LA-IB0</strain>
        <tissue evidence="4">Leaf</tissue>
    </source>
</reference>
<dbReference type="AlphaFoldDB" id="A0AAV6WFS9"/>
<dbReference type="EMBL" id="WHWC01000016">
    <property type="protein sequence ID" value="KAG8367670.1"/>
    <property type="molecule type" value="Genomic_DNA"/>
</dbReference>
<gene>
    <name evidence="4" type="ORF">BUALT_Bualt16G0097100</name>
</gene>
<comment type="caution">
    <text evidence="4">The sequence shown here is derived from an EMBL/GenBank/DDBJ whole genome shotgun (WGS) entry which is preliminary data.</text>
</comment>
<evidence type="ECO:0000313" key="5">
    <source>
        <dbReference type="Proteomes" id="UP000826271"/>
    </source>
</evidence>